<evidence type="ECO:0000256" key="24">
    <source>
        <dbReference type="ARBA" id="ARBA00051598"/>
    </source>
</evidence>
<comment type="catalytic activity">
    <reaction evidence="19">
        <text>dTDP + GTP = dTTP + GDP</text>
        <dbReference type="Rhea" id="RHEA:79867"/>
        <dbReference type="ChEBI" id="CHEBI:37565"/>
        <dbReference type="ChEBI" id="CHEBI:37568"/>
        <dbReference type="ChEBI" id="CHEBI:58189"/>
        <dbReference type="ChEBI" id="CHEBI:58369"/>
    </reaction>
</comment>
<feature type="binding site" evidence="26">
    <location>
        <begin position="266"/>
        <end position="269"/>
    </location>
    <ligand>
        <name>AMP</name>
        <dbReference type="ChEBI" id="CHEBI:456215"/>
    </ligand>
</feature>
<comment type="catalytic activity">
    <reaction evidence="18">
        <text>GDP + ATP = GTP + ADP</text>
        <dbReference type="Rhea" id="RHEA:27686"/>
        <dbReference type="ChEBI" id="CHEBI:30616"/>
        <dbReference type="ChEBI" id="CHEBI:37565"/>
        <dbReference type="ChEBI" id="CHEBI:58189"/>
        <dbReference type="ChEBI" id="CHEBI:456216"/>
        <dbReference type="EC" id="2.7.4.6"/>
    </reaction>
</comment>
<evidence type="ECO:0000256" key="8">
    <source>
        <dbReference type="ARBA" id="ARBA00022840"/>
    </source>
</evidence>
<dbReference type="Pfam" id="PF00406">
    <property type="entry name" value="ADK"/>
    <property type="match status" value="1"/>
</dbReference>
<dbReference type="Gene3D" id="3.40.50.300">
    <property type="entry name" value="P-loop containing nucleotide triphosphate hydrolases"/>
    <property type="match status" value="1"/>
</dbReference>
<evidence type="ECO:0000256" key="4">
    <source>
        <dbReference type="ARBA" id="ARBA00022490"/>
    </source>
</evidence>
<dbReference type="HAMAP" id="MF_00235">
    <property type="entry name" value="Adenylate_kinase_Adk"/>
    <property type="match status" value="1"/>
</dbReference>
<dbReference type="GO" id="GO:0005524">
    <property type="term" value="F:ATP binding"/>
    <property type="evidence" value="ECO:0007669"/>
    <property type="project" value="UniProtKB-KW"/>
</dbReference>
<accession>A0AAF5DHI3</accession>
<evidence type="ECO:0000256" key="25">
    <source>
        <dbReference type="ARBA" id="ARBA00059689"/>
    </source>
</evidence>
<comment type="similarity">
    <text evidence="26">Belongs to the adenylate kinase family. AK1 subfamily.</text>
</comment>
<comment type="catalytic activity">
    <reaction evidence="24">
        <text>dCMP + ATP = dCDP + ADP</text>
        <dbReference type="Rhea" id="RHEA:25094"/>
        <dbReference type="ChEBI" id="CHEBI:30616"/>
        <dbReference type="ChEBI" id="CHEBI:57566"/>
        <dbReference type="ChEBI" id="CHEBI:58593"/>
        <dbReference type="ChEBI" id="CHEBI:456216"/>
        <dbReference type="EC" id="2.7.4.14"/>
    </reaction>
</comment>
<evidence type="ECO:0000256" key="7">
    <source>
        <dbReference type="ARBA" id="ARBA00022777"/>
    </source>
</evidence>
<dbReference type="PROSITE" id="PS00113">
    <property type="entry name" value="ADENYLATE_KINASE"/>
    <property type="match status" value="1"/>
</dbReference>
<keyword evidence="5 26" id="KW-0808">Transferase</keyword>
<comment type="function">
    <text evidence="14">Catalyzes the reversible transfer of the terminal phosphate group between ATP and AMP. Also displays broad nucleoside diphosphate kinase activity. Plays an important role in cellular energy homeostasis and in adenine nucleotide metabolism. Also catalyzes at a very low rate the synthesis of thiamine triphosphate (ThTP) from thiamine diphosphate (ThDP) and ADP.</text>
</comment>
<evidence type="ECO:0000256" key="23">
    <source>
        <dbReference type="ARBA" id="ARBA00051396"/>
    </source>
</evidence>
<keyword evidence="4 26" id="KW-0963">Cytoplasm</keyword>
<comment type="catalytic activity">
    <reaction evidence="11">
        <text>a ribonucleoside 5'-phosphate + ATP = a ribonucleoside 5'-diphosphate + ADP</text>
        <dbReference type="Rhea" id="RHEA:24036"/>
        <dbReference type="ChEBI" id="CHEBI:30616"/>
        <dbReference type="ChEBI" id="CHEBI:57930"/>
        <dbReference type="ChEBI" id="CHEBI:58043"/>
        <dbReference type="ChEBI" id="CHEBI:456216"/>
        <dbReference type="EC" id="2.7.4.4"/>
    </reaction>
</comment>
<feature type="binding site" evidence="26">
    <location>
        <position position="310"/>
    </location>
    <ligand>
        <name>AMP</name>
        <dbReference type="ChEBI" id="CHEBI:456215"/>
    </ligand>
</feature>
<evidence type="ECO:0000256" key="3">
    <source>
        <dbReference type="ARBA" id="ARBA00011245"/>
    </source>
</evidence>
<feature type="binding site" evidence="26">
    <location>
        <position position="215"/>
    </location>
    <ligand>
        <name>AMP</name>
        <dbReference type="ChEBI" id="CHEBI:456215"/>
    </ligand>
</feature>
<dbReference type="GO" id="GO:0006172">
    <property type="term" value="P:ADP biosynthetic process"/>
    <property type="evidence" value="ECO:0007669"/>
    <property type="project" value="UniProtKB-UniRule"/>
</dbReference>
<comment type="catalytic activity">
    <reaction evidence="21">
        <text>dAMP + ATP = dADP + ADP</text>
        <dbReference type="Rhea" id="RHEA:23100"/>
        <dbReference type="ChEBI" id="CHEBI:30616"/>
        <dbReference type="ChEBI" id="CHEBI:57667"/>
        <dbReference type="ChEBI" id="CHEBI:58245"/>
        <dbReference type="ChEBI" id="CHEBI:456216"/>
    </reaction>
</comment>
<feature type="region of interest" description="LID" evidence="26">
    <location>
        <begin position="303"/>
        <end position="313"/>
    </location>
</feature>
<evidence type="ECO:0000256" key="20">
    <source>
        <dbReference type="ARBA" id="ARBA00048759"/>
    </source>
</evidence>
<dbReference type="EC" id="2.7.4.3" evidence="26"/>
<comment type="catalytic activity">
    <reaction evidence="10">
        <text>dCDP + GTP = dCTP + GDP</text>
        <dbReference type="Rhea" id="RHEA:79875"/>
        <dbReference type="ChEBI" id="CHEBI:37565"/>
        <dbReference type="ChEBI" id="CHEBI:58189"/>
        <dbReference type="ChEBI" id="CHEBI:58593"/>
        <dbReference type="ChEBI" id="CHEBI:61481"/>
    </reaction>
</comment>
<evidence type="ECO:0000313" key="28">
    <source>
        <dbReference type="Proteomes" id="UP000035681"/>
    </source>
</evidence>
<evidence type="ECO:0000256" key="11">
    <source>
        <dbReference type="ARBA" id="ARBA00045096"/>
    </source>
</evidence>
<keyword evidence="7 26" id="KW-0418">Kinase</keyword>
<keyword evidence="27" id="KW-0812">Transmembrane</keyword>
<dbReference type="GO" id="GO:0046033">
    <property type="term" value="P:AMP metabolic process"/>
    <property type="evidence" value="ECO:0007669"/>
    <property type="project" value="UniProtKB-UniRule"/>
</dbReference>
<comment type="catalytic activity">
    <reaction evidence="15">
        <text>UDP + ATP = UTP + ADP</text>
        <dbReference type="Rhea" id="RHEA:25098"/>
        <dbReference type="ChEBI" id="CHEBI:30616"/>
        <dbReference type="ChEBI" id="CHEBI:46398"/>
        <dbReference type="ChEBI" id="CHEBI:58223"/>
        <dbReference type="ChEBI" id="CHEBI:456216"/>
        <dbReference type="EC" id="2.7.4.6"/>
    </reaction>
</comment>
<dbReference type="PANTHER" id="PTHR23359">
    <property type="entry name" value="NUCLEOTIDE KINASE"/>
    <property type="match status" value="1"/>
</dbReference>
<dbReference type="CDD" id="cd01428">
    <property type="entry name" value="ADK"/>
    <property type="match status" value="1"/>
</dbReference>
<evidence type="ECO:0000256" key="12">
    <source>
        <dbReference type="ARBA" id="ARBA00045110"/>
    </source>
</evidence>
<dbReference type="HAMAP" id="MF_03171">
    <property type="entry name" value="Adenylate_kinase_AK1"/>
    <property type="match status" value="1"/>
</dbReference>
<proteinExistence type="inferred from homology"/>
<dbReference type="GO" id="GO:0004550">
    <property type="term" value="F:nucleoside diphosphate kinase activity"/>
    <property type="evidence" value="ECO:0007669"/>
    <property type="project" value="UniProtKB-EC"/>
</dbReference>
<feature type="transmembrane region" description="Helical" evidence="27">
    <location>
        <begin position="21"/>
        <end position="38"/>
    </location>
</feature>
<evidence type="ECO:0000256" key="17">
    <source>
        <dbReference type="ARBA" id="ARBA00047801"/>
    </source>
</evidence>
<comment type="catalytic activity">
    <reaction evidence="17">
        <text>dATP + AMP = dADP + ADP</text>
        <dbReference type="Rhea" id="RHEA:79899"/>
        <dbReference type="ChEBI" id="CHEBI:57667"/>
        <dbReference type="ChEBI" id="CHEBI:61404"/>
        <dbReference type="ChEBI" id="CHEBI:456215"/>
        <dbReference type="ChEBI" id="CHEBI:456216"/>
    </reaction>
</comment>
<evidence type="ECO:0000256" key="16">
    <source>
        <dbReference type="ARBA" id="ARBA00047439"/>
    </source>
</evidence>
<dbReference type="FunFam" id="3.40.50.300:FF:000315">
    <property type="entry name" value="Adenylate kinase 1"/>
    <property type="match status" value="1"/>
</dbReference>
<comment type="catalytic activity">
    <reaction evidence="13">
        <text>CDP + GTP = CTP + GDP</text>
        <dbReference type="Rhea" id="RHEA:79859"/>
        <dbReference type="ChEBI" id="CHEBI:37563"/>
        <dbReference type="ChEBI" id="CHEBI:37565"/>
        <dbReference type="ChEBI" id="CHEBI:58069"/>
        <dbReference type="ChEBI" id="CHEBI:58189"/>
    </reaction>
</comment>
<comment type="catalytic activity">
    <reaction evidence="1 26">
        <text>AMP + ATP = 2 ADP</text>
        <dbReference type="Rhea" id="RHEA:12973"/>
        <dbReference type="ChEBI" id="CHEBI:30616"/>
        <dbReference type="ChEBI" id="CHEBI:456215"/>
        <dbReference type="ChEBI" id="CHEBI:456216"/>
        <dbReference type="EC" id="2.7.4.3"/>
    </reaction>
</comment>
<evidence type="ECO:0000256" key="22">
    <source>
        <dbReference type="ARBA" id="ARBA00048851"/>
    </source>
</evidence>
<dbReference type="NCBIfam" id="TIGR01360">
    <property type="entry name" value="aden_kin_iso1"/>
    <property type="match status" value="1"/>
</dbReference>
<keyword evidence="8 26" id="KW-0067">ATP-binding</keyword>
<dbReference type="InterPro" id="IPR028582">
    <property type="entry name" value="AK1"/>
</dbReference>
<evidence type="ECO:0000256" key="9">
    <source>
        <dbReference type="ARBA" id="ARBA00045073"/>
    </source>
</evidence>
<evidence type="ECO:0000256" key="19">
    <source>
        <dbReference type="ARBA" id="ARBA00048620"/>
    </source>
</evidence>
<comment type="catalytic activity">
    <reaction evidence="23">
        <text>CMP + ATP = CDP + ADP</text>
        <dbReference type="Rhea" id="RHEA:11600"/>
        <dbReference type="ChEBI" id="CHEBI:30616"/>
        <dbReference type="ChEBI" id="CHEBI:58069"/>
        <dbReference type="ChEBI" id="CHEBI:60377"/>
        <dbReference type="ChEBI" id="CHEBI:456216"/>
        <dbReference type="EC" id="2.7.4.14"/>
    </reaction>
</comment>
<feature type="region of interest" description="NMPbind" evidence="26">
    <location>
        <begin position="209"/>
        <end position="238"/>
    </location>
</feature>
<comment type="catalytic activity">
    <reaction evidence="20">
        <text>dGDP + ATP = dGTP + ADP</text>
        <dbReference type="Rhea" id="RHEA:27690"/>
        <dbReference type="ChEBI" id="CHEBI:30616"/>
        <dbReference type="ChEBI" id="CHEBI:58595"/>
        <dbReference type="ChEBI" id="CHEBI:61429"/>
        <dbReference type="ChEBI" id="CHEBI:456216"/>
        <dbReference type="EC" id="2.7.4.6"/>
    </reaction>
</comment>
<evidence type="ECO:0000256" key="27">
    <source>
        <dbReference type="SAM" id="Phobius"/>
    </source>
</evidence>
<comment type="function">
    <text evidence="26">Catalyzes the reversible transfer of the terminal phosphate group between ATP and AMP. Plays an important role in cellular energy homeostasis and in adenine nucleotide metabolism.</text>
</comment>
<dbReference type="GO" id="GO:0009142">
    <property type="term" value="P:nucleoside triphosphate biosynthetic process"/>
    <property type="evidence" value="ECO:0007669"/>
    <property type="project" value="InterPro"/>
</dbReference>
<dbReference type="InterPro" id="IPR027417">
    <property type="entry name" value="P-loop_NTPase"/>
</dbReference>
<comment type="function">
    <text evidence="25">Catalyzes the phosphorylation of pyrimidine nucleoside monophosphates at the expense of ATP. Plays an important role in de novo pyrimidine nucleotide biosynthesis. Has preference for UMP and CMP as phosphate acceptors.</text>
</comment>
<comment type="catalytic activity">
    <reaction evidence="9">
        <text>dADP + GTP = dATP + GDP</text>
        <dbReference type="Rhea" id="RHEA:79871"/>
        <dbReference type="ChEBI" id="CHEBI:37565"/>
        <dbReference type="ChEBI" id="CHEBI:57667"/>
        <dbReference type="ChEBI" id="CHEBI:58189"/>
        <dbReference type="ChEBI" id="CHEBI:61404"/>
    </reaction>
</comment>
<keyword evidence="6 26" id="KW-0547">Nucleotide-binding</keyword>
<comment type="catalytic activity">
    <reaction evidence="22">
        <text>thiamine diphosphate + ADP = thiamine triphosphate + AMP</text>
        <dbReference type="Rhea" id="RHEA:69180"/>
        <dbReference type="ChEBI" id="CHEBI:58937"/>
        <dbReference type="ChEBI" id="CHEBI:58938"/>
        <dbReference type="ChEBI" id="CHEBI:456215"/>
        <dbReference type="ChEBI" id="CHEBI:456216"/>
    </reaction>
</comment>
<comment type="subunit">
    <text evidence="3 26">Monomer.</text>
</comment>
<dbReference type="Proteomes" id="UP000035681">
    <property type="component" value="Unplaced"/>
</dbReference>
<dbReference type="GO" id="GO:0046034">
    <property type="term" value="P:ATP metabolic process"/>
    <property type="evidence" value="ECO:0007669"/>
    <property type="project" value="UniProtKB-UniRule"/>
</dbReference>
<dbReference type="InterPro" id="IPR033690">
    <property type="entry name" value="Adenylat_kinase_CS"/>
</dbReference>
<organism evidence="28 29">
    <name type="scientific">Strongyloides stercoralis</name>
    <name type="common">Threadworm</name>
    <dbReference type="NCBI Taxonomy" id="6248"/>
    <lineage>
        <taxon>Eukaryota</taxon>
        <taxon>Metazoa</taxon>
        <taxon>Ecdysozoa</taxon>
        <taxon>Nematoda</taxon>
        <taxon>Chromadorea</taxon>
        <taxon>Rhabditida</taxon>
        <taxon>Tylenchina</taxon>
        <taxon>Panagrolaimomorpha</taxon>
        <taxon>Strongyloidoidea</taxon>
        <taxon>Strongyloididae</taxon>
        <taxon>Strongyloides</taxon>
    </lineage>
</organism>
<evidence type="ECO:0000313" key="29">
    <source>
        <dbReference type="WBParaSite" id="TCONS_00011388.p1"/>
    </source>
</evidence>
<name>A0AAF5DHI3_STRER</name>
<feature type="binding site" evidence="26">
    <location>
        <position position="349"/>
    </location>
    <ligand>
        <name>ATP</name>
        <dbReference type="ChEBI" id="CHEBI:30616"/>
    </ligand>
</feature>
<feature type="binding site" evidence="26">
    <location>
        <position position="304"/>
    </location>
    <ligand>
        <name>ATP</name>
        <dbReference type="ChEBI" id="CHEBI:30616"/>
    </ligand>
</feature>
<comment type="catalytic activity">
    <reaction evidence="12">
        <text>dAMP + dATP = 2 dADP</text>
        <dbReference type="Rhea" id="RHEA:78311"/>
        <dbReference type="ChEBI" id="CHEBI:57667"/>
        <dbReference type="ChEBI" id="CHEBI:58245"/>
        <dbReference type="ChEBI" id="CHEBI:61404"/>
    </reaction>
</comment>
<feature type="binding site" evidence="26">
    <location>
        <begin position="236"/>
        <end position="238"/>
    </location>
    <ligand>
        <name>AMP</name>
        <dbReference type="ChEBI" id="CHEBI:456215"/>
    </ligand>
</feature>
<dbReference type="WBParaSite" id="TCONS_00011388.p1">
    <property type="protein sequence ID" value="TCONS_00011388.p1"/>
    <property type="gene ID" value="XLOC_005743"/>
</dbReference>
<keyword evidence="28" id="KW-1185">Reference proteome</keyword>
<dbReference type="InterPro" id="IPR000850">
    <property type="entry name" value="Adenylat/UMP-CMP_kin"/>
</dbReference>
<keyword evidence="27" id="KW-0472">Membrane</keyword>
<dbReference type="AlphaFoldDB" id="A0AAF5DHI3"/>
<evidence type="ECO:0000256" key="15">
    <source>
        <dbReference type="ARBA" id="ARBA00047390"/>
    </source>
</evidence>
<evidence type="ECO:0000256" key="2">
    <source>
        <dbReference type="ARBA" id="ARBA00004496"/>
    </source>
</evidence>
<evidence type="ECO:0000256" key="14">
    <source>
        <dbReference type="ARBA" id="ARBA00045177"/>
    </source>
</evidence>
<feature type="binding site" evidence="26">
    <location>
        <position position="273"/>
    </location>
    <ligand>
        <name>AMP</name>
        <dbReference type="ChEBI" id="CHEBI:456215"/>
    </ligand>
</feature>
<comment type="catalytic activity">
    <reaction evidence="16">
        <text>GTP + UDP = UTP + GDP</text>
        <dbReference type="Rhea" id="RHEA:79863"/>
        <dbReference type="ChEBI" id="CHEBI:37565"/>
        <dbReference type="ChEBI" id="CHEBI:46398"/>
        <dbReference type="ChEBI" id="CHEBI:58189"/>
        <dbReference type="ChEBI" id="CHEBI:58223"/>
    </reaction>
</comment>
<evidence type="ECO:0000256" key="5">
    <source>
        <dbReference type="ARBA" id="ARBA00022679"/>
    </source>
</evidence>
<comment type="subcellular location">
    <subcellularLocation>
        <location evidence="2 26">Cytoplasm</location>
    </subcellularLocation>
</comment>
<evidence type="ECO:0000256" key="26">
    <source>
        <dbReference type="HAMAP-Rule" id="MF_03171"/>
    </source>
</evidence>
<dbReference type="GO" id="GO:0006225">
    <property type="term" value="P:UDP biosynthetic process"/>
    <property type="evidence" value="ECO:0007669"/>
    <property type="project" value="UniProtKB-ARBA"/>
</dbReference>
<evidence type="ECO:0000256" key="13">
    <source>
        <dbReference type="ARBA" id="ARBA00045111"/>
    </source>
</evidence>
<evidence type="ECO:0000256" key="6">
    <source>
        <dbReference type="ARBA" id="ARBA00022741"/>
    </source>
</evidence>
<evidence type="ECO:0000256" key="1">
    <source>
        <dbReference type="ARBA" id="ARBA00000582"/>
    </source>
</evidence>
<feature type="binding site" evidence="26">
    <location>
        <position position="321"/>
    </location>
    <ligand>
        <name>AMP</name>
        <dbReference type="ChEBI" id="CHEBI:456215"/>
    </ligand>
</feature>
<feature type="binding site" evidence="26">
    <location>
        <begin position="189"/>
        <end position="194"/>
    </location>
    <ligand>
        <name>ATP</name>
        <dbReference type="ChEBI" id="CHEBI:30616"/>
    </ligand>
</feature>
<evidence type="ECO:0000256" key="10">
    <source>
        <dbReference type="ARBA" id="ARBA00045094"/>
    </source>
</evidence>
<evidence type="ECO:0000256" key="18">
    <source>
        <dbReference type="ARBA" id="ARBA00048564"/>
    </source>
</evidence>
<reference evidence="29" key="1">
    <citation type="submission" date="2024-02" db="UniProtKB">
        <authorList>
            <consortium name="WormBaseParasite"/>
        </authorList>
    </citation>
    <scope>IDENTIFICATION</scope>
</reference>
<dbReference type="GO" id="GO:0033862">
    <property type="term" value="F:UMP kinase activity"/>
    <property type="evidence" value="ECO:0007669"/>
    <property type="project" value="UniProtKB-ARBA"/>
</dbReference>
<dbReference type="PRINTS" id="PR00094">
    <property type="entry name" value="ADENYLTKNASE"/>
</dbReference>
<dbReference type="SUPFAM" id="SSF52540">
    <property type="entry name" value="P-loop containing nucleoside triphosphate hydrolases"/>
    <property type="match status" value="1"/>
</dbReference>
<dbReference type="NCBIfam" id="NF011100">
    <property type="entry name" value="PRK14527.1"/>
    <property type="match status" value="1"/>
</dbReference>
<comment type="domain">
    <text evidence="26">Consists of three domains, a large central CORE domain and two small peripheral domains, NMPbind and LID, which undergo movements during catalysis. The LID domain closes over the site of phosphoryl transfer upon ATP binding. Assembling and dissambling the active center during each catalytic cycle provides an effective means to prevent ATP hydrolysis.</text>
</comment>
<evidence type="ECO:0000256" key="21">
    <source>
        <dbReference type="ARBA" id="ARBA00048824"/>
    </source>
</evidence>
<sequence>MSNRIKYNQHCNNTLGDNESKLVIVKLLFFATGFLLTYENLFGVFDDIKLRLLSIIIGGSLMFLGCRDTIQLIFEEFFYQSIPYKNEFKIPQQNYNCISPNSLTLQTLNGCSKNRRSTGKKTLSDDSTQSTEINSFNTDIELCEPQRIEKLSSEVYISREYFAPTKKNIDLSALKKANVPIIFIVGGPGSGKGTQCDKIVAKYGFTHISSGDLLREELKSGSERAGELLKIMELGQLVPMEVVLDLIKERILQSIEKGSKGFLIDGYPREVVQGEKFEAEIQEAKTVIYFEVAESTLVKRLLGRAQTSGRADDNEETIKKRITTFNQSTAPVVDYYEKKGKLYKINAEGSVDEIFSKVSTHLDKIL</sequence>
<dbReference type="GO" id="GO:0005737">
    <property type="term" value="C:cytoplasm"/>
    <property type="evidence" value="ECO:0007669"/>
    <property type="project" value="UniProtKB-SubCell"/>
</dbReference>
<protein>
    <recommendedName>
        <fullName evidence="26">Adenylate kinase isoenzyme 1</fullName>
        <shortName evidence="26">AK 1</shortName>
        <ecNumber evidence="26">2.7.4.3</ecNumber>
    </recommendedName>
    <alternativeName>
        <fullName evidence="26">ATP-AMP transphosphorylase 1</fullName>
    </alternativeName>
    <alternativeName>
        <fullName evidence="26">ATP:AMP phosphotransferase</fullName>
    </alternativeName>
    <alternativeName>
        <fullName evidence="26">Adenylate monophosphate kinase</fullName>
    </alternativeName>
</protein>
<dbReference type="GO" id="GO:0004017">
    <property type="term" value="F:AMP kinase activity"/>
    <property type="evidence" value="ECO:0007669"/>
    <property type="project" value="UniProtKB-UniRule"/>
</dbReference>
<keyword evidence="27" id="KW-1133">Transmembrane helix</keyword>
<feature type="binding site" evidence="26">
    <location>
        <position position="210"/>
    </location>
    <ligand>
        <name>AMP</name>
        <dbReference type="ChEBI" id="CHEBI:456215"/>
    </ligand>
</feature>
<dbReference type="InterPro" id="IPR006267">
    <property type="entry name" value="AK1/5"/>
</dbReference>